<organism evidence="1 2">
    <name type="scientific">Roridomyces roridus</name>
    <dbReference type="NCBI Taxonomy" id="1738132"/>
    <lineage>
        <taxon>Eukaryota</taxon>
        <taxon>Fungi</taxon>
        <taxon>Dikarya</taxon>
        <taxon>Basidiomycota</taxon>
        <taxon>Agaricomycotina</taxon>
        <taxon>Agaricomycetes</taxon>
        <taxon>Agaricomycetidae</taxon>
        <taxon>Agaricales</taxon>
        <taxon>Marasmiineae</taxon>
        <taxon>Mycenaceae</taxon>
        <taxon>Roridomyces</taxon>
    </lineage>
</organism>
<dbReference type="Proteomes" id="UP001221142">
    <property type="component" value="Unassembled WGS sequence"/>
</dbReference>
<comment type="caution">
    <text evidence="1">The sequence shown here is derived from an EMBL/GenBank/DDBJ whole genome shotgun (WGS) entry which is preliminary data.</text>
</comment>
<reference evidence="1" key="1">
    <citation type="submission" date="2023-03" db="EMBL/GenBank/DDBJ databases">
        <title>Massive genome expansion in bonnet fungi (Mycena s.s.) driven by repeated elements and novel gene families across ecological guilds.</title>
        <authorList>
            <consortium name="Lawrence Berkeley National Laboratory"/>
            <person name="Harder C.B."/>
            <person name="Miyauchi S."/>
            <person name="Viragh M."/>
            <person name="Kuo A."/>
            <person name="Thoen E."/>
            <person name="Andreopoulos B."/>
            <person name="Lu D."/>
            <person name="Skrede I."/>
            <person name="Drula E."/>
            <person name="Henrissat B."/>
            <person name="Morin E."/>
            <person name="Kohler A."/>
            <person name="Barry K."/>
            <person name="LaButti K."/>
            <person name="Morin E."/>
            <person name="Salamov A."/>
            <person name="Lipzen A."/>
            <person name="Mereny Z."/>
            <person name="Hegedus B."/>
            <person name="Baldrian P."/>
            <person name="Stursova M."/>
            <person name="Weitz H."/>
            <person name="Taylor A."/>
            <person name="Grigoriev I.V."/>
            <person name="Nagy L.G."/>
            <person name="Martin F."/>
            <person name="Kauserud H."/>
        </authorList>
    </citation>
    <scope>NUCLEOTIDE SEQUENCE</scope>
    <source>
        <strain evidence="1">9284</strain>
    </source>
</reference>
<evidence type="ECO:0000313" key="1">
    <source>
        <dbReference type="EMBL" id="KAJ7602824.1"/>
    </source>
</evidence>
<proteinExistence type="predicted"/>
<protein>
    <submittedName>
        <fullName evidence="1">Uncharacterized protein</fullName>
    </submittedName>
</protein>
<feature type="non-terminal residue" evidence="1">
    <location>
        <position position="94"/>
    </location>
</feature>
<keyword evidence="2" id="KW-1185">Reference proteome</keyword>
<dbReference type="AlphaFoldDB" id="A0AAD7F7J9"/>
<dbReference type="EMBL" id="JARKIF010000197">
    <property type="protein sequence ID" value="KAJ7602824.1"/>
    <property type="molecule type" value="Genomic_DNA"/>
</dbReference>
<sequence length="94" mass="9438">TVVGCAVPGAVTVLMTVVGCEVPDSEAAMTLVIAVGRVVPMELVTVTARLAKELDASTVPLSTPLGAMTLSEATAIPVEVEAAGALNISVRHVV</sequence>
<name>A0AAD7F7J9_9AGAR</name>
<evidence type="ECO:0000313" key="2">
    <source>
        <dbReference type="Proteomes" id="UP001221142"/>
    </source>
</evidence>
<gene>
    <name evidence="1" type="ORF">FB45DRAFT_964700</name>
</gene>
<accession>A0AAD7F7J9</accession>